<feature type="transmembrane region" description="Helical" evidence="1">
    <location>
        <begin position="58"/>
        <end position="80"/>
    </location>
</feature>
<reference evidence="2" key="1">
    <citation type="submission" date="2019-08" db="EMBL/GenBank/DDBJ databases">
        <authorList>
            <person name="Kucharzyk K."/>
            <person name="Murdoch R.W."/>
            <person name="Higgins S."/>
            <person name="Loffler F."/>
        </authorList>
    </citation>
    <scope>NUCLEOTIDE SEQUENCE</scope>
</reference>
<feature type="transmembrane region" description="Helical" evidence="1">
    <location>
        <begin position="149"/>
        <end position="169"/>
    </location>
</feature>
<feature type="transmembrane region" description="Helical" evidence="1">
    <location>
        <begin position="100"/>
        <end position="129"/>
    </location>
</feature>
<accession>A0A644XNE2</accession>
<dbReference type="AlphaFoldDB" id="A0A644XNE2"/>
<comment type="caution">
    <text evidence="2">The sequence shown here is derived from an EMBL/GenBank/DDBJ whole genome shotgun (WGS) entry which is preliminary data.</text>
</comment>
<sequence>MKKHFDLNRFGKLFRKELTERIPLILKNCMAVALAYIGFVLLGVLLSSSPAMSMMSRSSFIMTVSFIVAFLAPFALYKSFNHRKMGIDYITLPASVNEKFLSMILISLVIFPFVIFSTLIVTDTLVAIVRPSLFEYFIFSKESPMTFSISSLADLSVLPLFAFAGNLMFRESKIIKTILSTALIFVIFIAIISILFLYVYDSQLEQIRTTTNSVSIQISSLQEMSKMNMFDTYPGLKSVITLLSMVYNIAFPVGALATAYHKMKTIQY</sequence>
<proteinExistence type="predicted"/>
<name>A0A644XNE2_9ZZZZ</name>
<keyword evidence="1" id="KW-1133">Transmembrane helix</keyword>
<protein>
    <recommendedName>
        <fullName evidence="3">ABC-2 type transporter domain-containing protein</fullName>
    </recommendedName>
</protein>
<evidence type="ECO:0008006" key="3">
    <source>
        <dbReference type="Google" id="ProtNLM"/>
    </source>
</evidence>
<evidence type="ECO:0000256" key="1">
    <source>
        <dbReference type="SAM" id="Phobius"/>
    </source>
</evidence>
<dbReference type="EMBL" id="VSSQ01002468">
    <property type="protein sequence ID" value="MPM15594.1"/>
    <property type="molecule type" value="Genomic_DNA"/>
</dbReference>
<evidence type="ECO:0000313" key="2">
    <source>
        <dbReference type="EMBL" id="MPM15594.1"/>
    </source>
</evidence>
<feature type="transmembrane region" description="Helical" evidence="1">
    <location>
        <begin position="181"/>
        <end position="200"/>
    </location>
</feature>
<feature type="transmembrane region" description="Helical" evidence="1">
    <location>
        <begin position="239"/>
        <end position="260"/>
    </location>
</feature>
<organism evidence="2">
    <name type="scientific">bioreactor metagenome</name>
    <dbReference type="NCBI Taxonomy" id="1076179"/>
    <lineage>
        <taxon>unclassified sequences</taxon>
        <taxon>metagenomes</taxon>
        <taxon>ecological metagenomes</taxon>
    </lineage>
</organism>
<keyword evidence="1" id="KW-0472">Membrane</keyword>
<keyword evidence="1" id="KW-0812">Transmembrane</keyword>
<feature type="transmembrane region" description="Helical" evidence="1">
    <location>
        <begin position="24"/>
        <end position="46"/>
    </location>
</feature>
<gene>
    <name evidence="2" type="ORF">SDC9_61965</name>
</gene>